<sequence length="351" mass="39532">MFRDLFVNMTIILSFIFVGGQLLRDKPLKEGFAVWQKCVVGIFTGILGVLLMHFGVHIEDSLLDLRYLAVILAVIIGGPIASSITVAIILITRLLFTDYSLASELACYTIIVTGMGSVFIWRMKISIFTKWIWLNVYSLSILILPLSILFKDVSVVVLYFVCSIVAGYITFVSASYVLQSNELFQTMRHYATIDALTNLGNVRQFDLEMNRHIGNKHMKNDSLCLLLIDIDHFKYVNDTYGHPAGDEVLKQVGRILLENAPFPNLVFRKGGEEFALLLPKKRVAFGTRIGEQIRLAVEKHSFQLQNGEKIKITVSVGLSEYKKSPEQFIQSADDALYYSKRNGRNKVSSAS</sequence>
<dbReference type="NCBIfam" id="TIGR00254">
    <property type="entry name" value="GGDEF"/>
    <property type="match status" value="1"/>
</dbReference>
<gene>
    <name evidence="8" type="ORF">BW897_11320</name>
</gene>
<accession>A0A1S9TT09</accession>
<evidence type="ECO:0000256" key="3">
    <source>
        <dbReference type="ARBA" id="ARBA00022692"/>
    </source>
</evidence>
<feature type="domain" description="GGDEF" evidence="7">
    <location>
        <begin position="221"/>
        <end position="351"/>
    </location>
</feature>
<comment type="caution">
    <text evidence="8">The sequence shown here is derived from an EMBL/GenBank/DDBJ whole genome shotgun (WGS) entry which is preliminary data.</text>
</comment>
<dbReference type="GO" id="GO:0071555">
    <property type="term" value="P:cell wall organization"/>
    <property type="evidence" value="ECO:0007669"/>
    <property type="project" value="InterPro"/>
</dbReference>
<evidence type="ECO:0000313" key="8">
    <source>
        <dbReference type="EMBL" id="OOR12691.1"/>
    </source>
</evidence>
<evidence type="ECO:0000256" key="5">
    <source>
        <dbReference type="ARBA" id="ARBA00023136"/>
    </source>
</evidence>
<evidence type="ECO:0000259" key="7">
    <source>
        <dbReference type="PROSITE" id="PS50887"/>
    </source>
</evidence>
<keyword evidence="4 6" id="KW-1133">Transmembrane helix</keyword>
<evidence type="ECO:0000313" key="9">
    <source>
        <dbReference type="Proteomes" id="UP000190906"/>
    </source>
</evidence>
<evidence type="ECO:0000256" key="1">
    <source>
        <dbReference type="ARBA" id="ARBA00004651"/>
    </source>
</evidence>
<dbReference type="PANTHER" id="PTHR45138:SF9">
    <property type="entry name" value="DIGUANYLATE CYCLASE DGCM-RELATED"/>
    <property type="match status" value="1"/>
</dbReference>
<organism evidence="8 9">
    <name type="scientific">Bacillus cereus</name>
    <dbReference type="NCBI Taxonomy" id="1396"/>
    <lineage>
        <taxon>Bacteria</taxon>
        <taxon>Bacillati</taxon>
        <taxon>Bacillota</taxon>
        <taxon>Bacilli</taxon>
        <taxon>Bacillales</taxon>
        <taxon>Bacillaceae</taxon>
        <taxon>Bacillus</taxon>
        <taxon>Bacillus cereus group</taxon>
    </lineage>
</organism>
<dbReference type="InterPro" id="IPR029787">
    <property type="entry name" value="Nucleotide_cyclase"/>
</dbReference>
<dbReference type="GO" id="GO:0052621">
    <property type="term" value="F:diguanylate cyclase activity"/>
    <property type="evidence" value="ECO:0007669"/>
    <property type="project" value="TreeGrafter"/>
</dbReference>
<feature type="transmembrane region" description="Helical" evidence="6">
    <location>
        <begin position="34"/>
        <end position="56"/>
    </location>
</feature>
<dbReference type="AlphaFoldDB" id="A0A1S9TT09"/>
<proteinExistence type="predicted"/>
<evidence type="ECO:0000256" key="2">
    <source>
        <dbReference type="ARBA" id="ARBA00022475"/>
    </source>
</evidence>
<dbReference type="FunFam" id="3.30.70.270:FF:000001">
    <property type="entry name" value="Diguanylate cyclase domain protein"/>
    <property type="match status" value="1"/>
</dbReference>
<dbReference type="EMBL" id="MUAJ01000007">
    <property type="protein sequence ID" value="OOR12691.1"/>
    <property type="molecule type" value="Genomic_DNA"/>
</dbReference>
<keyword evidence="5 6" id="KW-0472">Membrane</keyword>
<dbReference type="PANTHER" id="PTHR45138">
    <property type="entry name" value="REGULATORY COMPONENTS OF SENSORY TRANSDUCTION SYSTEM"/>
    <property type="match status" value="1"/>
</dbReference>
<dbReference type="Proteomes" id="UP000190906">
    <property type="component" value="Unassembled WGS sequence"/>
</dbReference>
<dbReference type="GO" id="GO:0000155">
    <property type="term" value="F:phosphorelay sensor kinase activity"/>
    <property type="evidence" value="ECO:0007669"/>
    <property type="project" value="InterPro"/>
</dbReference>
<dbReference type="Pfam" id="PF07694">
    <property type="entry name" value="5TM-5TMR_LYT"/>
    <property type="match status" value="1"/>
</dbReference>
<dbReference type="InterPro" id="IPR011620">
    <property type="entry name" value="Sig_transdc_His_kinase_LytS_TM"/>
</dbReference>
<dbReference type="SUPFAM" id="SSF55073">
    <property type="entry name" value="Nucleotide cyclase"/>
    <property type="match status" value="1"/>
</dbReference>
<dbReference type="PROSITE" id="PS50887">
    <property type="entry name" value="GGDEF"/>
    <property type="match status" value="1"/>
</dbReference>
<dbReference type="SMART" id="SM00267">
    <property type="entry name" value="GGDEF"/>
    <property type="match status" value="1"/>
</dbReference>
<dbReference type="Gene3D" id="3.30.70.270">
    <property type="match status" value="1"/>
</dbReference>
<evidence type="ECO:0000256" key="6">
    <source>
        <dbReference type="SAM" id="Phobius"/>
    </source>
</evidence>
<comment type="subcellular location">
    <subcellularLocation>
        <location evidence="1">Cell membrane</location>
        <topology evidence="1">Multi-pass membrane protein</topology>
    </subcellularLocation>
</comment>
<dbReference type="GO" id="GO:1902201">
    <property type="term" value="P:negative regulation of bacterial-type flagellum-dependent cell motility"/>
    <property type="evidence" value="ECO:0007669"/>
    <property type="project" value="TreeGrafter"/>
</dbReference>
<dbReference type="InterPro" id="IPR043128">
    <property type="entry name" value="Rev_trsase/Diguanyl_cyclase"/>
</dbReference>
<keyword evidence="2" id="KW-1003">Cell membrane</keyword>
<keyword evidence="3 6" id="KW-0812">Transmembrane</keyword>
<protein>
    <submittedName>
        <fullName evidence="8">GGDEF domain-containing protein</fullName>
    </submittedName>
</protein>
<feature type="transmembrane region" description="Helical" evidence="6">
    <location>
        <begin position="5"/>
        <end position="22"/>
    </location>
</feature>
<feature type="transmembrane region" description="Helical" evidence="6">
    <location>
        <begin position="68"/>
        <end position="95"/>
    </location>
</feature>
<dbReference type="RefSeq" id="WP_078204701.1">
    <property type="nucleotide sequence ID" value="NZ_MUAJ01000007.1"/>
</dbReference>
<reference evidence="8 9" key="1">
    <citation type="submission" date="2017-01" db="EMBL/GenBank/DDBJ databases">
        <title>Bacillus cereus isolates.</title>
        <authorList>
            <person name="Beno S.M."/>
        </authorList>
    </citation>
    <scope>NUCLEOTIDE SEQUENCE [LARGE SCALE GENOMIC DNA]</scope>
    <source>
        <strain evidence="8 9">FSL H8-0485</strain>
    </source>
</reference>
<dbReference type="GO" id="GO:0005886">
    <property type="term" value="C:plasma membrane"/>
    <property type="evidence" value="ECO:0007669"/>
    <property type="project" value="UniProtKB-SubCell"/>
</dbReference>
<dbReference type="InterPro" id="IPR050469">
    <property type="entry name" value="Diguanylate_Cyclase"/>
</dbReference>
<dbReference type="CDD" id="cd01949">
    <property type="entry name" value="GGDEF"/>
    <property type="match status" value="1"/>
</dbReference>
<feature type="transmembrane region" description="Helical" evidence="6">
    <location>
        <begin position="132"/>
        <end position="150"/>
    </location>
</feature>
<feature type="transmembrane region" description="Helical" evidence="6">
    <location>
        <begin position="156"/>
        <end position="178"/>
    </location>
</feature>
<dbReference type="InterPro" id="IPR000160">
    <property type="entry name" value="GGDEF_dom"/>
</dbReference>
<name>A0A1S9TT09_BACCE</name>
<dbReference type="GO" id="GO:0043709">
    <property type="term" value="P:cell adhesion involved in single-species biofilm formation"/>
    <property type="evidence" value="ECO:0007669"/>
    <property type="project" value="TreeGrafter"/>
</dbReference>
<evidence type="ECO:0000256" key="4">
    <source>
        <dbReference type="ARBA" id="ARBA00022989"/>
    </source>
</evidence>
<dbReference type="Pfam" id="PF00990">
    <property type="entry name" value="GGDEF"/>
    <property type="match status" value="1"/>
</dbReference>
<feature type="transmembrane region" description="Helical" evidence="6">
    <location>
        <begin position="101"/>
        <end position="120"/>
    </location>
</feature>